<comment type="caution">
    <text evidence="1">The sequence shown here is derived from an EMBL/GenBank/DDBJ whole genome shotgun (WGS) entry which is preliminary data.</text>
</comment>
<proteinExistence type="predicted"/>
<accession>A0A1N7SY75</accession>
<reference evidence="1" key="1">
    <citation type="submission" date="2016-12" db="EMBL/GenBank/DDBJ databases">
        <authorList>
            <person name="Moulin L."/>
        </authorList>
    </citation>
    <scope>NUCLEOTIDE SEQUENCE [LARGE SCALE GENOMIC DNA]</scope>
    <source>
        <strain evidence="1">STM 7183</strain>
    </source>
</reference>
<evidence type="ECO:0000313" key="1">
    <source>
        <dbReference type="EMBL" id="SIT51909.1"/>
    </source>
</evidence>
<dbReference type="EMBL" id="CYGY02000152">
    <property type="protein sequence ID" value="SIT51909.1"/>
    <property type="molecule type" value="Genomic_DNA"/>
</dbReference>
<dbReference type="Proteomes" id="UP000195569">
    <property type="component" value="Unassembled WGS sequence"/>
</dbReference>
<gene>
    <name evidence="1" type="ORF">BN2476_1520010</name>
</gene>
<evidence type="ECO:0000313" key="2">
    <source>
        <dbReference type="Proteomes" id="UP000195569"/>
    </source>
</evidence>
<protein>
    <submittedName>
        <fullName evidence="1">Uncharacterized protein</fullName>
    </submittedName>
</protein>
<dbReference type="AlphaFoldDB" id="A0A1N7SY75"/>
<name>A0A1N7SY75_9BURK</name>
<organism evidence="1 2">
    <name type="scientific">Paraburkholderia piptadeniae</name>
    <dbReference type="NCBI Taxonomy" id="1701573"/>
    <lineage>
        <taxon>Bacteria</taxon>
        <taxon>Pseudomonadati</taxon>
        <taxon>Pseudomonadota</taxon>
        <taxon>Betaproteobacteria</taxon>
        <taxon>Burkholderiales</taxon>
        <taxon>Burkholderiaceae</taxon>
        <taxon>Paraburkholderia</taxon>
    </lineage>
</organism>
<keyword evidence="2" id="KW-1185">Reference proteome</keyword>
<sequence>MNGSCNGCSAISPSLNVWKTEFLKLNLSLRE</sequence>